<dbReference type="RefSeq" id="WP_340239595.1">
    <property type="nucleotide sequence ID" value="NZ_JBBEWC010000013.1"/>
</dbReference>
<reference evidence="3" key="1">
    <citation type="journal article" date="2019" name="Int. J. Syst. Evol. Microbiol.">
        <title>The Global Catalogue of Microorganisms (GCM) 10K type strain sequencing project: providing services to taxonomists for standard genome sequencing and annotation.</title>
        <authorList>
            <consortium name="The Broad Institute Genomics Platform"/>
            <consortium name="The Broad Institute Genome Sequencing Center for Infectious Disease"/>
            <person name="Wu L."/>
            <person name="Ma J."/>
        </authorList>
    </citation>
    <scope>NUCLEOTIDE SEQUENCE [LARGE SCALE GENOMIC DNA]</scope>
    <source>
        <strain evidence="3">KCTC 52344</strain>
    </source>
</reference>
<organism evidence="2 3">
    <name type="scientific">Emticicia soli</name>
    <dbReference type="NCBI Taxonomy" id="2027878"/>
    <lineage>
        <taxon>Bacteria</taxon>
        <taxon>Pseudomonadati</taxon>
        <taxon>Bacteroidota</taxon>
        <taxon>Cytophagia</taxon>
        <taxon>Cytophagales</taxon>
        <taxon>Leadbetterellaceae</taxon>
        <taxon>Emticicia</taxon>
    </lineage>
</organism>
<accession>A0ABW5JA12</accession>
<feature type="signal peptide" evidence="1">
    <location>
        <begin position="1"/>
        <end position="22"/>
    </location>
</feature>
<evidence type="ECO:0000313" key="3">
    <source>
        <dbReference type="Proteomes" id="UP001597510"/>
    </source>
</evidence>
<dbReference type="InterPro" id="IPR015915">
    <property type="entry name" value="Kelch-typ_b-propeller"/>
</dbReference>
<dbReference type="Proteomes" id="UP001597510">
    <property type="component" value="Unassembled WGS sequence"/>
</dbReference>
<evidence type="ECO:0000256" key="1">
    <source>
        <dbReference type="SAM" id="SignalP"/>
    </source>
</evidence>
<evidence type="ECO:0000313" key="2">
    <source>
        <dbReference type="EMBL" id="MFD2522899.1"/>
    </source>
</evidence>
<gene>
    <name evidence="2" type="ORF">ACFSR2_18515</name>
</gene>
<keyword evidence="3" id="KW-1185">Reference proteome</keyword>
<keyword evidence="1" id="KW-0732">Signal</keyword>
<name>A0ABW5JA12_9BACT</name>
<dbReference type="PANTHER" id="PTHR45632">
    <property type="entry name" value="LD33804P"/>
    <property type="match status" value="1"/>
</dbReference>
<protein>
    <submittedName>
        <fullName evidence="2">Kelch repeat-containing protein</fullName>
    </submittedName>
</protein>
<feature type="chain" id="PRO_5045772891" evidence="1">
    <location>
        <begin position="23"/>
        <end position="492"/>
    </location>
</feature>
<sequence>MIRIVLLSLMLFPLCSLNKLYAQSGTMATDGIYVPRLTSAQRNALPTPTEGQMIYNTDDNCFNLYQNDTWQKLCGYNMEVSTSDSWFKKADFGGTARQDAVGFAIGNKGYIGTGGSSGLSDFWEYDPATNVWTQKANFGGGNRRGAVGFSIGNKGYIGTGSQSSTAKSDFWEYNPASNVWTQKADVGGGIRTNAVGFSISNKGYIGTGTSKEDFWEYDTTANVWSQKANFGGGIRSSAVGFSVSSRGYIGTGSVGSTRTVDFWEYNPATDVWTQKANFGGSARHSAAGFVISNKGYIGTGNDGATQDDLWEYSPVTNTWTERNDFGRTGRADAVGFAVNNKGYIGTGYAPDRSGDNQPAGDFWEYTPNITSLSINGDITVGGKLNRSIQSFQFPILQNNWVRYSTAYSEAAYYKDNESVVHLKGFLKNGVTTQNTILFTLPLGYRPTEIRVFTVASGDGTFGRIDVHPNGNVQFYSGVNTYLSLDGISFRVD</sequence>
<dbReference type="Gene3D" id="2.120.10.80">
    <property type="entry name" value="Kelch-type beta propeller"/>
    <property type="match status" value="2"/>
</dbReference>
<dbReference type="EMBL" id="JBHULC010000022">
    <property type="protein sequence ID" value="MFD2522899.1"/>
    <property type="molecule type" value="Genomic_DNA"/>
</dbReference>
<proteinExistence type="predicted"/>
<dbReference type="SUPFAM" id="SSF117281">
    <property type="entry name" value="Kelch motif"/>
    <property type="match status" value="1"/>
</dbReference>
<comment type="caution">
    <text evidence="2">The sequence shown here is derived from an EMBL/GenBank/DDBJ whole genome shotgun (WGS) entry which is preliminary data.</text>
</comment>